<name>A0A1Y5FBU7_9BACT</name>
<dbReference type="PANTHER" id="PTHR48090">
    <property type="entry name" value="UNDECAPRENYL-PHOSPHATE 4-DEOXY-4-FORMAMIDO-L-ARABINOSE TRANSFERASE-RELATED"/>
    <property type="match status" value="1"/>
</dbReference>
<dbReference type="CDD" id="cd07984">
    <property type="entry name" value="LPLAT_LABLAT-like"/>
    <property type="match status" value="1"/>
</dbReference>
<dbReference type="InterPro" id="IPR018639">
    <property type="entry name" value="DUF2062"/>
</dbReference>
<comment type="subcellular location">
    <subcellularLocation>
        <location evidence="1">Cell inner membrane</location>
    </subcellularLocation>
</comment>
<keyword evidence="7" id="KW-0812">Transmembrane</keyword>
<accession>A0A1Y5FBU7</accession>
<dbReference type="Pfam" id="PF09835">
    <property type="entry name" value="DUF2062"/>
    <property type="match status" value="1"/>
</dbReference>
<dbReference type="InterPro" id="IPR029044">
    <property type="entry name" value="Nucleotide-diphossugar_trans"/>
</dbReference>
<dbReference type="GO" id="GO:0009247">
    <property type="term" value="P:glycolipid biosynthetic process"/>
    <property type="evidence" value="ECO:0007669"/>
    <property type="project" value="UniProtKB-ARBA"/>
</dbReference>
<evidence type="ECO:0000256" key="3">
    <source>
        <dbReference type="ARBA" id="ARBA00022519"/>
    </source>
</evidence>
<sequence length="680" mass="77233">MILRCLLCIPTFNNSEAILEVIEGCLKTTALPILVLDDGSDVLVETLIEQSSNELIKSELGNRLSIHRHEVNLGKGVAIQSAFKYALEHRFTHLLTIDGDGQHKPEDVKNILPVIKKNPWSLVIGKRKFQGDNVPTSSKFGRKFSNFWVKYQTDFQIEDSQSGFRCYPLFHVQNLSFFTKRYDFEIEVLIRLLWKKVTVVEVEIDVYYPPAEERVSHFDKLWDNVKISLLNTALVIVSLLKTHTGGTKGTISVALGVFFAVQPIYGLQAFVLALFAFVFRLNFSIMFLASQISIPPLIPVWTFISLKLGSFVTGTHLELSFKAVSLEKAEEFLTAWIVGSLLLGSILAGLVIIFSFAKGGIAKREKKSWTGKDRGGKFGNFFMATMTNHFGPKFAYTFLFFICPYFYIFAPKAVVSHNEYFKTLFPNEGFIKRQIRVLKTFFNLGKVLIDKIYVNKNDLSIFEVRKNGYKNLEIALQKGRGQIHVGAHIGGWMLASKMFPKEEFKDIKYNIVEYNTGEGQNSKDKISESAINFINTSTGAPIFEINQALTNNEAVIYMGDRVYSNNVQLISFCGKLVALDSTPFKIAMAKKSSLCFSFGIKRPNLVYDLFITPPIDCELKENENKKEKLLEIMHDYTEALEEKARFAPEQWFNFFPFWSTSPQAQSGLEFSSKKTTLLQE</sequence>
<feature type="transmembrane region" description="Helical" evidence="7">
    <location>
        <begin position="333"/>
        <end position="357"/>
    </location>
</feature>
<dbReference type="Pfam" id="PF03279">
    <property type="entry name" value="Lip_A_acyltrans"/>
    <property type="match status" value="1"/>
</dbReference>
<dbReference type="InterPro" id="IPR050256">
    <property type="entry name" value="Glycosyltransferase_2"/>
</dbReference>
<feature type="domain" description="DUF2062" evidence="9">
    <location>
        <begin position="252"/>
        <end position="367"/>
    </location>
</feature>
<evidence type="ECO:0000256" key="4">
    <source>
        <dbReference type="ARBA" id="ARBA00022679"/>
    </source>
</evidence>
<organism evidence="10 11">
    <name type="scientific">Halobacteriovorax marinus</name>
    <dbReference type="NCBI Taxonomy" id="97084"/>
    <lineage>
        <taxon>Bacteria</taxon>
        <taxon>Pseudomonadati</taxon>
        <taxon>Bdellovibrionota</taxon>
        <taxon>Bacteriovoracia</taxon>
        <taxon>Bacteriovoracales</taxon>
        <taxon>Halobacteriovoraceae</taxon>
        <taxon>Halobacteriovorax</taxon>
    </lineage>
</organism>
<keyword evidence="4" id="KW-0808">Transferase</keyword>
<evidence type="ECO:0000256" key="2">
    <source>
        <dbReference type="ARBA" id="ARBA00022475"/>
    </source>
</evidence>
<evidence type="ECO:0000313" key="11">
    <source>
        <dbReference type="Proteomes" id="UP000196531"/>
    </source>
</evidence>
<keyword evidence="7" id="KW-1133">Transmembrane helix</keyword>
<feature type="transmembrane region" description="Helical" evidence="7">
    <location>
        <begin position="253"/>
        <end position="278"/>
    </location>
</feature>
<evidence type="ECO:0000256" key="7">
    <source>
        <dbReference type="SAM" id="Phobius"/>
    </source>
</evidence>
<evidence type="ECO:0000256" key="6">
    <source>
        <dbReference type="ARBA" id="ARBA00023315"/>
    </source>
</evidence>
<evidence type="ECO:0000259" key="9">
    <source>
        <dbReference type="Pfam" id="PF09835"/>
    </source>
</evidence>
<gene>
    <name evidence="10" type="ORF">A9Q84_01215</name>
</gene>
<dbReference type="CDD" id="cd04179">
    <property type="entry name" value="DPM_DPG-synthase_like"/>
    <property type="match status" value="1"/>
</dbReference>
<dbReference type="InterPro" id="IPR004960">
    <property type="entry name" value="LipA_acyltrans"/>
</dbReference>
<feature type="transmembrane region" description="Helical" evidence="7">
    <location>
        <begin position="285"/>
        <end position="304"/>
    </location>
</feature>
<evidence type="ECO:0000313" key="10">
    <source>
        <dbReference type="EMBL" id="OUR99672.1"/>
    </source>
</evidence>
<dbReference type="SUPFAM" id="SSF53448">
    <property type="entry name" value="Nucleotide-diphospho-sugar transferases"/>
    <property type="match status" value="1"/>
</dbReference>
<dbReference type="Pfam" id="PF00535">
    <property type="entry name" value="Glycos_transf_2"/>
    <property type="match status" value="1"/>
</dbReference>
<evidence type="ECO:0000259" key="8">
    <source>
        <dbReference type="Pfam" id="PF00535"/>
    </source>
</evidence>
<keyword evidence="6" id="KW-0012">Acyltransferase</keyword>
<keyword evidence="5 7" id="KW-0472">Membrane</keyword>
<feature type="domain" description="Glycosyltransferase 2-like" evidence="8">
    <location>
        <begin position="8"/>
        <end position="143"/>
    </location>
</feature>
<comment type="caution">
    <text evidence="10">The sequence shown here is derived from an EMBL/GenBank/DDBJ whole genome shotgun (WGS) entry which is preliminary data.</text>
</comment>
<feature type="transmembrane region" description="Helical" evidence="7">
    <location>
        <begin position="394"/>
        <end position="410"/>
    </location>
</feature>
<reference evidence="11" key="1">
    <citation type="journal article" date="2017" name="Proc. Natl. Acad. Sci. U.S.A.">
        <title>Simulation of Deepwater Horizon oil plume reveals substrate specialization within a complex community of hydrocarbon-degraders.</title>
        <authorList>
            <person name="Hu P."/>
            <person name="Dubinsky E.A."/>
            <person name="Probst A.J."/>
            <person name="Wang J."/>
            <person name="Sieber C.M.K."/>
            <person name="Tom L.M."/>
            <person name="Gardinali P."/>
            <person name="Banfield J.F."/>
            <person name="Atlas R.M."/>
            <person name="Andersen G.L."/>
        </authorList>
    </citation>
    <scope>NUCLEOTIDE SEQUENCE [LARGE SCALE GENOMIC DNA]</scope>
</reference>
<proteinExistence type="predicted"/>
<dbReference type="GO" id="GO:0005886">
    <property type="term" value="C:plasma membrane"/>
    <property type="evidence" value="ECO:0007669"/>
    <property type="project" value="UniProtKB-SubCell"/>
</dbReference>
<dbReference type="Proteomes" id="UP000196531">
    <property type="component" value="Unassembled WGS sequence"/>
</dbReference>
<protein>
    <recommendedName>
        <fullName evidence="12">Glycosyltransferase 2-like domain-containing protein</fullName>
    </recommendedName>
</protein>
<keyword evidence="2" id="KW-1003">Cell membrane</keyword>
<dbReference type="AlphaFoldDB" id="A0A1Y5FBU7"/>
<evidence type="ECO:0000256" key="1">
    <source>
        <dbReference type="ARBA" id="ARBA00004533"/>
    </source>
</evidence>
<keyword evidence="3" id="KW-0997">Cell inner membrane</keyword>
<dbReference type="PANTHER" id="PTHR48090:SF6">
    <property type="entry name" value="SLR5056 PROTEIN"/>
    <property type="match status" value="1"/>
</dbReference>
<dbReference type="Gene3D" id="3.90.550.10">
    <property type="entry name" value="Spore Coat Polysaccharide Biosynthesis Protein SpsA, Chain A"/>
    <property type="match status" value="1"/>
</dbReference>
<evidence type="ECO:0000256" key="5">
    <source>
        <dbReference type="ARBA" id="ARBA00023136"/>
    </source>
</evidence>
<dbReference type="GO" id="GO:0016746">
    <property type="term" value="F:acyltransferase activity"/>
    <property type="evidence" value="ECO:0007669"/>
    <property type="project" value="UniProtKB-KW"/>
</dbReference>
<evidence type="ECO:0008006" key="12">
    <source>
        <dbReference type="Google" id="ProtNLM"/>
    </source>
</evidence>
<dbReference type="EMBL" id="MAAO01000002">
    <property type="protein sequence ID" value="OUR99672.1"/>
    <property type="molecule type" value="Genomic_DNA"/>
</dbReference>
<dbReference type="InterPro" id="IPR001173">
    <property type="entry name" value="Glyco_trans_2-like"/>
</dbReference>